<dbReference type="InterPro" id="IPR011249">
    <property type="entry name" value="Metalloenz_LuxS/M16"/>
</dbReference>
<evidence type="ECO:0000256" key="4">
    <source>
        <dbReference type="ARBA" id="ARBA00012449"/>
    </source>
</evidence>
<dbReference type="FunFam" id="3.30.830.10:FF:000012">
    <property type="entry name" value="Protease 3"/>
    <property type="match status" value="1"/>
</dbReference>
<evidence type="ECO:0000256" key="7">
    <source>
        <dbReference type="ARBA" id="ARBA00022723"/>
    </source>
</evidence>
<dbReference type="InterPro" id="IPR007863">
    <property type="entry name" value="Peptidase_M16_C"/>
</dbReference>
<dbReference type="NCBIfam" id="NF011681">
    <property type="entry name" value="PRK15101.1"/>
    <property type="match status" value="1"/>
</dbReference>
<evidence type="ECO:0000256" key="12">
    <source>
        <dbReference type="ARBA" id="ARBA00031184"/>
    </source>
</evidence>
<dbReference type="PANTHER" id="PTHR43690">
    <property type="entry name" value="NARDILYSIN"/>
    <property type="match status" value="1"/>
</dbReference>
<dbReference type="Pfam" id="PF05193">
    <property type="entry name" value="Peptidase_M16_C"/>
    <property type="match status" value="1"/>
</dbReference>
<keyword evidence="8" id="KW-0378">Hydrolase</keyword>
<dbReference type="PROSITE" id="PS00143">
    <property type="entry name" value="INSULINASE"/>
    <property type="match status" value="1"/>
</dbReference>
<dbReference type="PANTHER" id="PTHR43690:SF18">
    <property type="entry name" value="INSULIN-DEGRADING ENZYME-RELATED"/>
    <property type="match status" value="1"/>
</dbReference>
<evidence type="ECO:0000256" key="11">
    <source>
        <dbReference type="ARBA" id="ARBA00029597"/>
    </source>
</evidence>
<evidence type="ECO:0000256" key="10">
    <source>
        <dbReference type="ARBA" id="ARBA00023049"/>
    </source>
</evidence>
<evidence type="ECO:0000256" key="3">
    <source>
        <dbReference type="ARBA" id="ARBA00007261"/>
    </source>
</evidence>
<dbReference type="Gene3D" id="3.30.830.10">
    <property type="entry name" value="Metalloenzyme, LuxS/M16 peptidase-like"/>
    <property type="match status" value="4"/>
</dbReference>
<comment type="cofactor">
    <cofactor evidence="1">
        <name>Zn(2+)</name>
        <dbReference type="ChEBI" id="CHEBI:29105"/>
    </cofactor>
</comment>
<feature type="domain" description="Peptidase M16 C-terminal" evidence="17">
    <location>
        <begin position="216"/>
        <end position="395"/>
    </location>
</feature>
<feature type="region of interest" description="Disordered" evidence="15">
    <location>
        <begin position="957"/>
        <end position="982"/>
    </location>
</feature>
<dbReference type="OrthoDB" id="9811314at2"/>
<dbReference type="EMBL" id="QNRY01000007">
    <property type="protein sequence ID" value="RBP64574.1"/>
    <property type="molecule type" value="Genomic_DNA"/>
</dbReference>
<proteinExistence type="inferred from homology"/>
<organism evidence="20 21">
    <name type="scientific">Brenneria salicis ATCC 15712 = DSM 30166</name>
    <dbReference type="NCBI Taxonomy" id="714314"/>
    <lineage>
        <taxon>Bacteria</taxon>
        <taxon>Pseudomonadati</taxon>
        <taxon>Pseudomonadota</taxon>
        <taxon>Gammaproteobacteria</taxon>
        <taxon>Enterobacterales</taxon>
        <taxon>Pectobacteriaceae</taxon>
        <taxon>Brenneria</taxon>
    </lineage>
</organism>
<reference evidence="20 21" key="1">
    <citation type="submission" date="2018-06" db="EMBL/GenBank/DDBJ databases">
        <title>Genomic Encyclopedia of Type Strains, Phase IV (KMG-IV): sequencing the most valuable type-strain genomes for metagenomic binning, comparative biology and taxonomic classification.</title>
        <authorList>
            <person name="Goeker M."/>
        </authorList>
    </citation>
    <scope>NUCLEOTIDE SEQUENCE [LARGE SCALE GENOMIC DNA]</scope>
    <source>
        <strain evidence="20 21">DSM 30166</strain>
    </source>
</reference>
<evidence type="ECO:0000256" key="5">
    <source>
        <dbReference type="ARBA" id="ARBA00017565"/>
    </source>
</evidence>
<evidence type="ECO:0000256" key="8">
    <source>
        <dbReference type="ARBA" id="ARBA00022801"/>
    </source>
</evidence>
<dbReference type="GO" id="GO:0006508">
    <property type="term" value="P:proteolysis"/>
    <property type="evidence" value="ECO:0007669"/>
    <property type="project" value="UniProtKB-KW"/>
</dbReference>
<sequence length="982" mass="110661">MRKPFVWIIGLFFLFTFWLPLSWAETGWQPVAQTIRKSEKDPRQYQAIKLDNGMTVLLVSDLQATKSLASLALPVGSLDDPNSQLGLAHYLEHMVLMGSKRYPKPEALSEFLKKHGGSYNASTASYRTAFYLEVENDALQSAVDRLADAIADPLLDPLNADRERNAVNAEMTMARSRDGQRMGQVGAETLNPAHPSARFSGGNLETLSDKPGSKLHDELVKFYQRYYSANLMKGVIYSNQPLSALAKLATETFGRIADQQASVPAVTVPVTTQKQRGLMIHYVPAQPRKQLRIEFRVDNNSQAFRSKTDTYISYLLGNRSHNTLSDWLQKEGLAESIGAGADPVIDRNGGIFAISASLTDKGLAQRDDVIAAIFSYLRQIRHEGIQQRYFDEIARVLDLDFRYLSISRDMDYIEWLVDTMLWVPVEHTLDAMYLADQFDPAAIAQRLDVMTPQNARIWMISPNEPHNKVAYFVDAPYEVNKIPAETFAKWQTLGEKISLSLPTTNPYIPNDFSLIKSNTRPTHPKILSQEPGLRVLYMPSRYFADEPKAEITLLLRNQDARNSARSQVLFALNDYLAGLALDELSYQASVGGISFSTKSNDGLVIDAGGYTQRLPQLLLALVDGYSSFTSTEEQLEQAKSWYLQQLEAAEKAKAFELAIQPIQSLSQLPYSEREERRQLLKDIKLQELVNYRRDLLQKATPEMLVVGNLSSDKVKELAQALKTRLNCGGKTLWRSREVRIDQPQRANLQRAGSSTDSALAAVYIPTGYSETQGMAYSSVLGQIIQPWFYNQLRTEEQLGYVVFAFPISIGRQWGMGFLLQSNSKQPAYLYQRYQDFYQKAQKRLRGMKKEEFEQYKQGVINELSQRPQTLDEEISRLRNDLDRENFAFDTREKLIAEVKPLTVEQLADFFRQALKPEGLAVLSQISGSHHGKADYAAPQGWRTYPNASSLQKTLPVENAPTMKSGGASASETDNAFNKATLK</sequence>
<evidence type="ECO:0000259" key="17">
    <source>
        <dbReference type="Pfam" id="PF05193"/>
    </source>
</evidence>
<dbReference type="Proteomes" id="UP000253046">
    <property type="component" value="Unassembled WGS sequence"/>
</dbReference>
<dbReference type="GO" id="GO:0004222">
    <property type="term" value="F:metalloendopeptidase activity"/>
    <property type="evidence" value="ECO:0007669"/>
    <property type="project" value="UniProtKB-EC"/>
</dbReference>
<comment type="function">
    <text evidence="2">Endopeptidase that degrades small peptides of less than 7 kDa, such as glucagon and insulin.</text>
</comment>
<evidence type="ECO:0000256" key="14">
    <source>
        <dbReference type="RuleBase" id="RU004447"/>
    </source>
</evidence>
<keyword evidence="21" id="KW-1185">Reference proteome</keyword>
<evidence type="ECO:0000256" key="13">
    <source>
        <dbReference type="ARBA" id="ARBA00033450"/>
    </source>
</evidence>
<dbReference type="InterPro" id="IPR050626">
    <property type="entry name" value="Peptidase_M16"/>
</dbReference>
<dbReference type="Pfam" id="PF00675">
    <property type="entry name" value="Peptidase_M16"/>
    <property type="match status" value="1"/>
</dbReference>
<feature type="domain" description="Coenzyme PQQ synthesis protein F-like C-terminal lobe" evidence="19">
    <location>
        <begin position="779"/>
        <end position="877"/>
    </location>
</feature>
<evidence type="ECO:0000256" key="2">
    <source>
        <dbReference type="ARBA" id="ARBA00002184"/>
    </source>
</evidence>
<gene>
    <name evidence="20" type="ORF">DES54_10763</name>
</gene>
<evidence type="ECO:0000259" key="18">
    <source>
        <dbReference type="Pfam" id="PF16187"/>
    </source>
</evidence>
<keyword evidence="6" id="KW-0645">Protease</keyword>
<evidence type="ECO:0000256" key="9">
    <source>
        <dbReference type="ARBA" id="ARBA00022833"/>
    </source>
</evidence>
<evidence type="ECO:0000256" key="6">
    <source>
        <dbReference type="ARBA" id="ARBA00022670"/>
    </source>
</evidence>
<dbReference type="GO" id="GO:0046872">
    <property type="term" value="F:metal ion binding"/>
    <property type="evidence" value="ECO:0007669"/>
    <property type="project" value="UniProtKB-KW"/>
</dbReference>
<comment type="caution">
    <text evidence="20">The sequence shown here is derived from an EMBL/GenBank/DDBJ whole genome shotgun (WGS) entry which is preliminary data.</text>
</comment>
<evidence type="ECO:0000259" key="16">
    <source>
        <dbReference type="Pfam" id="PF00675"/>
    </source>
</evidence>
<dbReference type="Pfam" id="PF16187">
    <property type="entry name" value="Peptidase_M16_M"/>
    <property type="match status" value="1"/>
</dbReference>
<feature type="domain" description="Peptidase M16 N-terminal" evidence="16">
    <location>
        <begin position="56"/>
        <end position="192"/>
    </location>
</feature>
<dbReference type="EC" id="3.4.24.55" evidence="4"/>
<feature type="domain" description="Peptidase M16 middle/third" evidence="18">
    <location>
        <begin position="401"/>
        <end position="675"/>
    </location>
</feature>
<dbReference type="InterPro" id="IPR032632">
    <property type="entry name" value="Peptidase_M16_M"/>
</dbReference>
<feature type="region of interest" description="Disordered" evidence="15">
    <location>
        <begin position="187"/>
        <end position="210"/>
    </location>
</feature>
<evidence type="ECO:0000256" key="1">
    <source>
        <dbReference type="ARBA" id="ARBA00001947"/>
    </source>
</evidence>
<comment type="similarity">
    <text evidence="3 14">Belongs to the peptidase M16 family.</text>
</comment>
<keyword evidence="9" id="KW-0862">Zinc</keyword>
<keyword evidence="7" id="KW-0479">Metal-binding</keyword>
<dbReference type="InterPro" id="IPR011765">
    <property type="entry name" value="Pept_M16_N"/>
</dbReference>
<evidence type="ECO:0000313" key="20">
    <source>
        <dbReference type="EMBL" id="RBP64574.1"/>
    </source>
</evidence>
<evidence type="ECO:0000259" key="19">
    <source>
        <dbReference type="Pfam" id="PF22456"/>
    </source>
</evidence>
<dbReference type="InterPro" id="IPR054734">
    <property type="entry name" value="PqqF-like_C_4"/>
</dbReference>
<dbReference type="SUPFAM" id="SSF63411">
    <property type="entry name" value="LuxS/MPP-like metallohydrolase"/>
    <property type="match status" value="4"/>
</dbReference>
<feature type="compositionally biased region" description="Polar residues" evidence="15">
    <location>
        <begin position="967"/>
        <end position="982"/>
    </location>
</feature>
<dbReference type="AlphaFoldDB" id="A0A366I709"/>
<protein>
    <recommendedName>
        <fullName evidence="5">Protease 3</fullName>
        <ecNumber evidence="4">3.4.24.55</ecNumber>
    </recommendedName>
    <alternativeName>
        <fullName evidence="13">Pitrilysin</fullName>
    </alternativeName>
    <alternativeName>
        <fullName evidence="12">Protease III</fullName>
    </alternativeName>
    <alternativeName>
        <fullName evidence="11">Protease pi</fullName>
    </alternativeName>
</protein>
<name>A0A366I709_9GAMM</name>
<accession>A0A366I709</accession>
<dbReference type="InterPro" id="IPR001431">
    <property type="entry name" value="Pept_M16_Zn_BS"/>
</dbReference>
<evidence type="ECO:0000313" key="21">
    <source>
        <dbReference type="Proteomes" id="UP000253046"/>
    </source>
</evidence>
<evidence type="ECO:0000256" key="15">
    <source>
        <dbReference type="SAM" id="MobiDB-lite"/>
    </source>
</evidence>
<keyword evidence="10" id="KW-0482">Metalloprotease</keyword>
<dbReference type="Pfam" id="PF22456">
    <property type="entry name" value="PqqF-like_C_4"/>
    <property type="match status" value="1"/>
</dbReference>
<dbReference type="RefSeq" id="WP_113865567.1">
    <property type="nucleotide sequence ID" value="NZ_AGJP01000001.1"/>
</dbReference>
<dbReference type="GO" id="GO:0005737">
    <property type="term" value="C:cytoplasm"/>
    <property type="evidence" value="ECO:0007669"/>
    <property type="project" value="UniProtKB-ARBA"/>
</dbReference>